<dbReference type="EMBL" id="JAPFFM010000013">
    <property type="protein sequence ID" value="KAJ6722523.1"/>
    <property type="molecule type" value="Genomic_DNA"/>
</dbReference>
<gene>
    <name evidence="2" type="ORF">OIU74_007173</name>
</gene>
<feature type="region of interest" description="Disordered" evidence="1">
    <location>
        <begin position="48"/>
        <end position="71"/>
    </location>
</feature>
<name>A0A9Q0U354_9ROSI</name>
<accession>A0A9Q0U354</accession>
<keyword evidence="3" id="KW-1185">Reference proteome</keyword>
<sequence>MASGSHLQGVEEGVTDKSIKEKVWSLKSAMSQHFAEIEGLLLSMKEEMKRENESLKKEKESMEEKARSERSERLKAEIELKECRRECLQLKKEQDGFNELLRISGEDKRIIRELRDEICESKCAKLKAETEVDAYKSKFQELEMRVFLLEKDLMLLKSEEPVNSVGVSRGVVEEKVLLK</sequence>
<evidence type="ECO:0000256" key="1">
    <source>
        <dbReference type="SAM" id="MobiDB-lite"/>
    </source>
</evidence>
<dbReference type="PANTHER" id="PTHR34380:SF8">
    <property type="entry name" value="DNA DOUBLE-STRAND BREAK REPAIR RAD50 ATPASE"/>
    <property type="match status" value="1"/>
</dbReference>
<organism evidence="2 3">
    <name type="scientific">Salix koriyanagi</name>
    <dbReference type="NCBI Taxonomy" id="2511006"/>
    <lineage>
        <taxon>Eukaryota</taxon>
        <taxon>Viridiplantae</taxon>
        <taxon>Streptophyta</taxon>
        <taxon>Embryophyta</taxon>
        <taxon>Tracheophyta</taxon>
        <taxon>Spermatophyta</taxon>
        <taxon>Magnoliopsida</taxon>
        <taxon>eudicotyledons</taxon>
        <taxon>Gunneridae</taxon>
        <taxon>Pentapetalae</taxon>
        <taxon>rosids</taxon>
        <taxon>fabids</taxon>
        <taxon>Malpighiales</taxon>
        <taxon>Salicaceae</taxon>
        <taxon>Saliceae</taxon>
        <taxon>Salix</taxon>
    </lineage>
</organism>
<dbReference type="AlphaFoldDB" id="A0A9Q0U354"/>
<evidence type="ECO:0000313" key="3">
    <source>
        <dbReference type="Proteomes" id="UP001151752"/>
    </source>
</evidence>
<proteinExistence type="predicted"/>
<evidence type="ECO:0000313" key="2">
    <source>
        <dbReference type="EMBL" id="KAJ6722523.1"/>
    </source>
</evidence>
<reference evidence="2" key="2">
    <citation type="journal article" date="2023" name="Int. J. Mol. Sci.">
        <title>De Novo Assembly and Annotation of 11 Diverse Shrub Willow (Salix) Genomes Reveals Novel Gene Organization in Sex-Linked Regions.</title>
        <authorList>
            <person name="Hyden B."/>
            <person name="Feng K."/>
            <person name="Yates T.B."/>
            <person name="Jawdy S."/>
            <person name="Cereghino C."/>
            <person name="Smart L.B."/>
            <person name="Muchero W."/>
        </authorList>
    </citation>
    <scope>NUCLEOTIDE SEQUENCE</scope>
    <source>
        <tissue evidence="2">Shoot tip</tissue>
    </source>
</reference>
<protein>
    <submittedName>
        <fullName evidence="2">Uncharacterized protein</fullName>
    </submittedName>
</protein>
<reference evidence="2" key="1">
    <citation type="submission" date="2022-11" db="EMBL/GenBank/DDBJ databases">
        <authorList>
            <person name="Hyden B.L."/>
            <person name="Feng K."/>
            <person name="Yates T."/>
            <person name="Jawdy S."/>
            <person name="Smart L.B."/>
            <person name="Muchero W."/>
        </authorList>
    </citation>
    <scope>NUCLEOTIDE SEQUENCE</scope>
    <source>
        <tissue evidence="2">Shoot tip</tissue>
    </source>
</reference>
<comment type="caution">
    <text evidence="2">The sequence shown here is derived from an EMBL/GenBank/DDBJ whole genome shotgun (WGS) entry which is preliminary data.</text>
</comment>
<dbReference type="Proteomes" id="UP001151752">
    <property type="component" value="Chromosome 14"/>
</dbReference>
<dbReference type="PANTHER" id="PTHR34380">
    <property type="entry name" value="BNAA03G12380D PROTEIN"/>
    <property type="match status" value="1"/>
</dbReference>